<protein>
    <submittedName>
        <fullName evidence="2">Uncharacterized protein</fullName>
    </submittedName>
</protein>
<reference evidence="2 3" key="1">
    <citation type="journal article" date="2014" name="Genome Biol.">
        <title>Transcriptome and methylome profiling reveals relics of genome dominance in the mesopolyploid Brassica oleracea.</title>
        <authorList>
            <person name="Parkin I.A."/>
            <person name="Koh C."/>
            <person name="Tang H."/>
            <person name="Robinson S.J."/>
            <person name="Kagale S."/>
            <person name="Clarke W.E."/>
            <person name="Town C.D."/>
            <person name="Nixon J."/>
            <person name="Krishnakumar V."/>
            <person name="Bidwell S.L."/>
            <person name="Denoeud F."/>
            <person name="Belcram H."/>
            <person name="Links M.G."/>
            <person name="Just J."/>
            <person name="Clarke C."/>
            <person name="Bender T."/>
            <person name="Huebert T."/>
            <person name="Mason A.S."/>
            <person name="Pires J.C."/>
            <person name="Barker G."/>
            <person name="Moore J."/>
            <person name="Walley P.G."/>
            <person name="Manoli S."/>
            <person name="Batley J."/>
            <person name="Edwards D."/>
            <person name="Nelson M.N."/>
            <person name="Wang X."/>
            <person name="Paterson A.H."/>
            <person name="King G."/>
            <person name="Bancroft I."/>
            <person name="Chalhoub B."/>
            <person name="Sharpe A.G."/>
        </authorList>
    </citation>
    <scope>NUCLEOTIDE SEQUENCE</scope>
    <source>
        <strain evidence="2 3">cv. TO1000</strain>
    </source>
</reference>
<organism evidence="2 3">
    <name type="scientific">Brassica oleracea var. oleracea</name>
    <dbReference type="NCBI Taxonomy" id="109376"/>
    <lineage>
        <taxon>Eukaryota</taxon>
        <taxon>Viridiplantae</taxon>
        <taxon>Streptophyta</taxon>
        <taxon>Embryophyta</taxon>
        <taxon>Tracheophyta</taxon>
        <taxon>Spermatophyta</taxon>
        <taxon>Magnoliopsida</taxon>
        <taxon>eudicotyledons</taxon>
        <taxon>Gunneridae</taxon>
        <taxon>Pentapetalae</taxon>
        <taxon>rosids</taxon>
        <taxon>malvids</taxon>
        <taxon>Brassicales</taxon>
        <taxon>Brassicaceae</taxon>
        <taxon>Brassiceae</taxon>
        <taxon>Brassica</taxon>
    </lineage>
</organism>
<proteinExistence type="predicted"/>
<name>A0A0D3E0H5_BRAOL</name>
<dbReference type="EnsemblPlants" id="Bo9g008300.1">
    <property type="protein sequence ID" value="Bo9g008300.1"/>
    <property type="gene ID" value="Bo9g008300"/>
</dbReference>
<feature type="compositionally biased region" description="Acidic residues" evidence="1">
    <location>
        <begin position="212"/>
        <end position="223"/>
    </location>
</feature>
<accession>A0A0D3E0H5</accession>
<evidence type="ECO:0000256" key="1">
    <source>
        <dbReference type="SAM" id="MobiDB-lite"/>
    </source>
</evidence>
<feature type="region of interest" description="Disordered" evidence="1">
    <location>
        <begin position="208"/>
        <end position="281"/>
    </location>
</feature>
<evidence type="ECO:0000313" key="3">
    <source>
        <dbReference type="Proteomes" id="UP000032141"/>
    </source>
</evidence>
<sequence>ESSSKTDLNNLFLSCSNSFSPVLLLLQKLHWRKAKCSRGGVPRGLVNGRSLSSLLHSDSCRNLGLSSNPVTSNVMLQPGSSSEGNPSSSMHQVFKELELCRRREEESGENFQSSSIADVSQNAHALFKARFEQALESQKLNIKKTEQQLRRTGVNPEDPVAMASIQRVASTFFNAIDKKKKEAQETERVDEDSDQEELDRFIAEIEEAADKEWEEEEAPEEEESGRIRYWNREEFAGRNRGPYGGDSSHGFRRNERDTRNQRRSNDSDDSDQLDSEDDVIPKRFDRPTLIFSVVSFSFCGSSERRRE</sequence>
<dbReference type="STRING" id="109376.A0A0D3E0H5"/>
<dbReference type="AlphaFoldDB" id="A0A0D3E0H5"/>
<reference evidence="2" key="2">
    <citation type="submission" date="2015-03" db="UniProtKB">
        <authorList>
            <consortium name="EnsemblPlants"/>
        </authorList>
    </citation>
    <scope>IDENTIFICATION</scope>
</reference>
<dbReference type="Gramene" id="Bo9g008300.1">
    <property type="protein sequence ID" value="Bo9g008300.1"/>
    <property type="gene ID" value="Bo9g008300"/>
</dbReference>
<dbReference type="InterPro" id="IPR040286">
    <property type="entry name" value="At3g25440-like"/>
</dbReference>
<feature type="compositionally biased region" description="Basic and acidic residues" evidence="1">
    <location>
        <begin position="224"/>
        <end position="237"/>
    </location>
</feature>
<feature type="compositionally biased region" description="Acidic residues" evidence="1">
    <location>
        <begin position="267"/>
        <end position="278"/>
    </location>
</feature>
<dbReference type="HOGENOM" id="CLU_907894_0_0_1"/>
<dbReference type="PANTHER" id="PTHR31426">
    <property type="entry name" value="GROUP II INTRON SPLICING FACTOR CRS1-LIKE"/>
    <property type="match status" value="1"/>
</dbReference>
<feature type="compositionally biased region" description="Basic and acidic residues" evidence="1">
    <location>
        <begin position="252"/>
        <end position="266"/>
    </location>
</feature>
<evidence type="ECO:0000313" key="2">
    <source>
        <dbReference type="EnsemblPlants" id="Bo9g008300.1"/>
    </source>
</evidence>
<dbReference type="eggNOG" id="KOG1990">
    <property type="taxonomic scope" value="Eukaryota"/>
</dbReference>
<dbReference type="Proteomes" id="UP000032141">
    <property type="component" value="Chromosome C9"/>
</dbReference>
<keyword evidence="3" id="KW-1185">Reference proteome</keyword>
<dbReference type="PANTHER" id="PTHR31426:SF4">
    <property type="entry name" value="CRM-DOMAIN CONTAINING FACTOR CFM9, MITOCHONDRIAL"/>
    <property type="match status" value="1"/>
</dbReference>